<dbReference type="AlphaFoldDB" id="A0AA43TTX3"/>
<keyword evidence="2" id="KW-1185">Reference proteome</keyword>
<name>A0AA43TTX3_9LECA</name>
<evidence type="ECO:0000313" key="2">
    <source>
        <dbReference type="Proteomes" id="UP001161017"/>
    </source>
</evidence>
<dbReference type="Proteomes" id="UP001161017">
    <property type="component" value="Unassembled WGS sequence"/>
</dbReference>
<organism evidence="1 2">
    <name type="scientific">Ramalina farinacea</name>
    <dbReference type="NCBI Taxonomy" id="258253"/>
    <lineage>
        <taxon>Eukaryota</taxon>
        <taxon>Fungi</taxon>
        <taxon>Dikarya</taxon>
        <taxon>Ascomycota</taxon>
        <taxon>Pezizomycotina</taxon>
        <taxon>Lecanoromycetes</taxon>
        <taxon>OSLEUM clade</taxon>
        <taxon>Lecanoromycetidae</taxon>
        <taxon>Lecanorales</taxon>
        <taxon>Lecanorineae</taxon>
        <taxon>Ramalinaceae</taxon>
        <taxon>Ramalina</taxon>
    </lineage>
</organism>
<dbReference type="EMBL" id="JAPUFD010000006">
    <property type="protein sequence ID" value="MDI1487619.1"/>
    <property type="molecule type" value="Genomic_DNA"/>
</dbReference>
<proteinExistence type="predicted"/>
<accession>A0AA43TTX3</accession>
<reference evidence="1" key="1">
    <citation type="journal article" date="2023" name="Genome Biol. Evol.">
        <title>First Whole Genome Sequence and Flow Cytometry Genome Size Data for the Lichen-Forming Fungus Ramalina farinacea (Ascomycota).</title>
        <authorList>
            <person name="Llewellyn T."/>
            <person name="Mian S."/>
            <person name="Hill R."/>
            <person name="Leitch I.J."/>
            <person name="Gaya E."/>
        </authorList>
    </citation>
    <scope>NUCLEOTIDE SEQUENCE</scope>
    <source>
        <strain evidence="1">LIQ254RAFAR</strain>
    </source>
</reference>
<protein>
    <submittedName>
        <fullName evidence="1">Uncharacterized protein</fullName>
    </submittedName>
</protein>
<sequence length="158" mass="16798">MDPSQLVATFNSLPCRPLAPSGNVANHWHISVRHVPLNPPGNVLFILNPAARYVHVEGPLPASAANAPMSVKAATSALLLLKAFNNALGNQGMDEAKLRPWTWACNDAELAGALGETLRTMGVTAPEGVSVAEEGDNTIADEEWGRYIGKLQEMMGDT</sequence>
<comment type="caution">
    <text evidence="1">The sequence shown here is derived from an EMBL/GenBank/DDBJ whole genome shotgun (WGS) entry which is preliminary data.</text>
</comment>
<gene>
    <name evidence="1" type="ORF">OHK93_006889</name>
</gene>
<evidence type="ECO:0000313" key="1">
    <source>
        <dbReference type="EMBL" id="MDI1487619.1"/>
    </source>
</evidence>